<keyword evidence="1" id="KW-0238">DNA-binding</keyword>
<sequence>MSTTWTGSSRRRFAEPRSGTRSRTSSSRVRTGFSVVSSSRSASPARSLCRQGSSSRMSLAPPSTRSPLRASRISCTRSGSRTRSPLPLAGGRTLPRATSRKRYSTIFPTSSTWGRCDSTPAPASHAGSNNLSVHMRRIRLRLGDDPRNPRIILSVRGVGYRLVLPEASYIRWRNQRCHPKRHFAIGSKIRQPDYLPNVA</sequence>
<feature type="compositionally biased region" description="Polar residues" evidence="2">
    <location>
        <begin position="73"/>
        <end position="83"/>
    </location>
</feature>
<feature type="domain" description="OmpR/PhoB-type" evidence="3">
    <location>
        <begin position="127"/>
        <end position="162"/>
    </location>
</feature>
<keyword evidence="5" id="KW-1185">Reference proteome</keyword>
<dbReference type="Gene3D" id="1.10.10.10">
    <property type="entry name" value="Winged helix-like DNA-binding domain superfamily/Winged helix DNA-binding domain"/>
    <property type="match status" value="1"/>
</dbReference>
<feature type="region of interest" description="Disordered" evidence="2">
    <location>
        <begin position="1"/>
        <end position="94"/>
    </location>
</feature>
<comment type="caution">
    <text evidence="4">The sequence shown here is derived from an EMBL/GenBank/DDBJ whole genome shotgun (WGS) entry which is preliminary data.</text>
</comment>
<dbReference type="RefSeq" id="WP_385928735.1">
    <property type="nucleotide sequence ID" value="NZ_JBHRZH010000037.1"/>
</dbReference>
<evidence type="ECO:0000313" key="5">
    <source>
        <dbReference type="Proteomes" id="UP001595699"/>
    </source>
</evidence>
<dbReference type="InterPro" id="IPR036388">
    <property type="entry name" value="WH-like_DNA-bd_sf"/>
</dbReference>
<evidence type="ECO:0000256" key="1">
    <source>
        <dbReference type="ARBA" id="ARBA00023125"/>
    </source>
</evidence>
<dbReference type="InterPro" id="IPR016032">
    <property type="entry name" value="Sig_transdc_resp-reg_C-effctor"/>
</dbReference>
<feature type="compositionally biased region" description="Low complexity" evidence="2">
    <location>
        <begin position="16"/>
        <end position="47"/>
    </location>
</feature>
<feature type="compositionally biased region" description="Polar residues" evidence="2">
    <location>
        <begin position="50"/>
        <end position="66"/>
    </location>
</feature>
<protein>
    <submittedName>
        <fullName evidence="4">Helix-turn-helix domain-containing protein</fullName>
    </submittedName>
</protein>
<gene>
    <name evidence="4" type="ORF">ACFOUW_31210</name>
</gene>
<organism evidence="4 5">
    <name type="scientific">Tenggerimyces flavus</name>
    <dbReference type="NCBI Taxonomy" id="1708749"/>
    <lineage>
        <taxon>Bacteria</taxon>
        <taxon>Bacillati</taxon>
        <taxon>Actinomycetota</taxon>
        <taxon>Actinomycetes</taxon>
        <taxon>Propionibacteriales</taxon>
        <taxon>Nocardioidaceae</taxon>
        <taxon>Tenggerimyces</taxon>
    </lineage>
</organism>
<reference evidence="5" key="1">
    <citation type="journal article" date="2019" name="Int. J. Syst. Evol. Microbiol.">
        <title>The Global Catalogue of Microorganisms (GCM) 10K type strain sequencing project: providing services to taxonomists for standard genome sequencing and annotation.</title>
        <authorList>
            <consortium name="The Broad Institute Genomics Platform"/>
            <consortium name="The Broad Institute Genome Sequencing Center for Infectious Disease"/>
            <person name="Wu L."/>
            <person name="Ma J."/>
        </authorList>
    </citation>
    <scope>NUCLEOTIDE SEQUENCE [LARGE SCALE GENOMIC DNA]</scope>
    <source>
        <strain evidence="5">CGMCC 4.7241</strain>
    </source>
</reference>
<dbReference type="Proteomes" id="UP001595699">
    <property type="component" value="Unassembled WGS sequence"/>
</dbReference>
<dbReference type="InterPro" id="IPR001867">
    <property type="entry name" value="OmpR/PhoB-type_DNA-bd"/>
</dbReference>
<evidence type="ECO:0000256" key="2">
    <source>
        <dbReference type="SAM" id="MobiDB-lite"/>
    </source>
</evidence>
<dbReference type="EMBL" id="JBHRZH010000037">
    <property type="protein sequence ID" value="MFC3765342.1"/>
    <property type="molecule type" value="Genomic_DNA"/>
</dbReference>
<dbReference type="Pfam" id="PF00486">
    <property type="entry name" value="Trans_reg_C"/>
    <property type="match status" value="1"/>
</dbReference>
<proteinExistence type="predicted"/>
<evidence type="ECO:0000313" key="4">
    <source>
        <dbReference type="EMBL" id="MFC3765342.1"/>
    </source>
</evidence>
<accession>A0ABV7YL52</accession>
<name>A0ABV7YL52_9ACTN</name>
<dbReference type="SUPFAM" id="SSF46894">
    <property type="entry name" value="C-terminal effector domain of the bipartite response regulators"/>
    <property type="match status" value="1"/>
</dbReference>
<evidence type="ECO:0000259" key="3">
    <source>
        <dbReference type="Pfam" id="PF00486"/>
    </source>
</evidence>